<evidence type="ECO:0000256" key="6">
    <source>
        <dbReference type="PIRSR" id="PIRSR601486-1"/>
    </source>
</evidence>
<dbReference type="GO" id="GO:0046872">
    <property type="term" value="F:metal ion binding"/>
    <property type="evidence" value="ECO:0007669"/>
    <property type="project" value="UniProtKB-KW"/>
</dbReference>
<dbReference type="Proteomes" id="UP000199392">
    <property type="component" value="Unassembled WGS sequence"/>
</dbReference>
<keyword evidence="4 6" id="KW-0479">Metal-binding</keyword>
<keyword evidence="3 6" id="KW-0349">Heme</keyword>
<evidence type="ECO:0000256" key="4">
    <source>
        <dbReference type="ARBA" id="ARBA00022723"/>
    </source>
</evidence>
<reference evidence="8" key="1">
    <citation type="submission" date="2016-10" db="EMBL/GenBank/DDBJ databases">
        <authorList>
            <person name="Varghese N."/>
            <person name="Submissions S."/>
        </authorList>
    </citation>
    <scope>NUCLEOTIDE SEQUENCE [LARGE SCALE GENOMIC DNA]</scope>
    <source>
        <strain evidence="8">DSM 26894</strain>
    </source>
</reference>
<dbReference type="InterPro" id="IPR012292">
    <property type="entry name" value="Globin/Proto"/>
</dbReference>
<keyword evidence="8" id="KW-1185">Reference proteome</keyword>
<dbReference type="GO" id="GO:0019825">
    <property type="term" value="F:oxygen binding"/>
    <property type="evidence" value="ECO:0007669"/>
    <property type="project" value="InterPro"/>
</dbReference>
<proteinExistence type="predicted"/>
<dbReference type="EMBL" id="FOZW01000002">
    <property type="protein sequence ID" value="SFS51282.1"/>
    <property type="molecule type" value="Genomic_DNA"/>
</dbReference>
<dbReference type="RefSeq" id="WP_092419056.1">
    <property type="nucleotide sequence ID" value="NZ_FNCL01000001.1"/>
</dbReference>
<feature type="binding site" description="distal binding residue" evidence="6">
    <location>
        <position position="76"/>
    </location>
    <ligand>
        <name>heme</name>
        <dbReference type="ChEBI" id="CHEBI:30413"/>
    </ligand>
    <ligandPart>
        <name>Fe</name>
        <dbReference type="ChEBI" id="CHEBI:18248"/>
    </ligandPart>
</feature>
<dbReference type="OrthoDB" id="9795814at2"/>
<dbReference type="STRING" id="311180.SAMN04488050_10244"/>
<accession>A0A1I6QFV0</accession>
<sequence>MERSLYDRLGGKPGVAALVDDVIEAHLKNPVIQARFLPYLEMPERLATAKAHLCDFFGAGSGGPETYTGRSMVEAHRGMNISAAEYLAAMDDIMATLEAHDIDEQARKDVLMISFSLKPEIVRQ</sequence>
<dbReference type="AlphaFoldDB" id="A0A1I6QFV0"/>
<organism evidence="7 8">
    <name type="scientific">Alloyangia pacifica</name>
    <dbReference type="NCBI Taxonomy" id="311180"/>
    <lineage>
        <taxon>Bacteria</taxon>
        <taxon>Pseudomonadati</taxon>
        <taxon>Pseudomonadota</taxon>
        <taxon>Alphaproteobacteria</taxon>
        <taxon>Rhodobacterales</taxon>
        <taxon>Roseobacteraceae</taxon>
        <taxon>Alloyangia</taxon>
    </lineage>
</organism>
<feature type="binding site" description="distal binding residue" evidence="6">
    <location>
        <position position="52"/>
    </location>
    <ligand>
        <name>heme</name>
        <dbReference type="ChEBI" id="CHEBI:30413"/>
    </ligand>
    <ligandPart>
        <name>Fe</name>
        <dbReference type="ChEBI" id="CHEBI:18248"/>
    </ligandPart>
</feature>
<evidence type="ECO:0000256" key="5">
    <source>
        <dbReference type="ARBA" id="ARBA00023004"/>
    </source>
</evidence>
<dbReference type="CDD" id="cd00454">
    <property type="entry name" value="TrHb1_N"/>
    <property type="match status" value="1"/>
</dbReference>
<evidence type="ECO:0000256" key="1">
    <source>
        <dbReference type="ARBA" id="ARBA00001971"/>
    </source>
</evidence>
<gene>
    <name evidence="7" type="ORF">SAMN04488050_10244</name>
</gene>
<comment type="cofactor">
    <cofactor evidence="1">
        <name>heme</name>
        <dbReference type="ChEBI" id="CHEBI:30413"/>
    </cofactor>
</comment>
<name>A0A1I6QFV0_9RHOB</name>
<keyword evidence="5 6" id="KW-0408">Iron</keyword>
<dbReference type="InterPro" id="IPR009050">
    <property type="entry name" value="Globin-like_sf"/>
</dbReference>
<evidence type="ECO:0000256" key="3">
    <source>
        <dbReference type="ARBA" id="ARBA00022617"/>
    </source>
</evidence>
<evidence type="ECO:0000256" key="2">
    <source>
        <dbReference type="ARBA" id="ARBA00022448"/>
    </source>
</evidence>
<dbReference type="GO" id="GO:0020037">
    <property type="term" value="F:heme binding"/>
    <property type="evidence" value="ECO:0007669"/>
    <property type="project" value="InterPro"/>
</dbReference>
<dbReference type="InterPro" id="IPR019795">
    <property type="entry name" value="Globin_bac-like_CS"/>
</dbReference>
<evidence type="ECO:0000313" key="7">
    <source>
        <dbReference type="EMBL" id="SFS51282.1"/>
    </source>
</evidence>
<dbReference type="GO" id="GO:0015671">
    <property type="term" value="P:oxygen transport"/>
    <property type="evidence" value="ECO:0007669"/>
    <property type="project" value="InterPro"/>
</dbReference>
<dbReference type="PROSITE" id="PS01213">
    <property type="entry name" value="GLOBIN_FAM_2"/>
    <property type="match status" value="1"/>
</dbReference>
<dbReference type="SUPFAM" id="SSF46458">
    <property type="entry name" value="Globin-like"/>
    <property type="match status" value="1"/>
</dbReference>
<dbReference type="Gene3D" id="1.10.490.10">
    <property type="entry name" value="Globins"/>
    <property type="match status" value="1"/>
</dbReference>
<dbReference type="Pfam" id="PF01152">
    <property type="entry name" value="Bac_globin"/>
    <property type="match status" value="1"/>
</dbReference>
<keyword evidence="2" id="KW-0813">Transport</keyword>
<protein>
    <submittedName>
        <fullName evidence="7">Hemoglobin</fullName>
    </submittedName>
</protein>
<evidence type="ECO:0000313" key="8">
    <source>
        <dbReference type="Proteomes" id="UP000199392"/>
    </source>
</evidence>
<dbReference type="InterPro" id="IPR001486">
    <property type="entry name" value="Hemoglobin_trunc"/>
</dbReference>